<keyword evidence="4" id="KW-0443">Lipid metabolism</keyword>
<sequence>MQFKKGAFEANSVVYPIAIRFDARFGDPFWWQDKFFHFILYMLTSWAIVCNVWYLPPMEKKPDESASAFADRVKAKIAHQGGMIDLTWDGFLKSNPVKEEWKKRQQEEFAKHLKYISECDKEKEE</sequence>
<keyword evidence="3 7" id="KW-1133">Transmembrane helix</keyword>
<keyword evidence="2 7" id="KW-0812">Transmembrane</keyword>
<evidence type="ECO:0000256" key="3">
    <source>
        <dbReference type="ARBA" id="ARBA00022989"/>
    </source>
</evidence>
<keyword evidence="6 8" id="KW-0012">Acyltransferase</keyword>
<reference evidence="8 9" key="1">
    <citation type="submission" date="2018-04" db="EMBL/GenBank/DDBJ databases">
        <authorList>
            <person name="Zhang X."/>
            <person name="Yuan J."/>
            <person name="Li F."/>
            <person name="Xiang J."/>
        </authorList>
    </citation>
    <scope>NUCLEOTIDE SEQUENCE [LARGE SCALE GENOMIC DNA]</scope>
    <source>
        <tissue evidence="8">Muscle</tissue>
    </source>
</reference>
<evidence type="ECO:0000256" key="5">
    <source>
        <dbReference type="ARBA" id="ARBA00023136"/>
    </source>
</evidence>
<evidence type="ECO:0000256" key="7">
    <source>
        <dbReference type="SAM" id="Phobius"/>
    </source>
</evidence>
<evidence type="ECO:0000256" key="1">
    <source>
        <dbReference type="ARBA" id="ARBA00022679"/>
    </source>
</evidence>
<dbReference type="OrthoDB" id="10051137at2759"/>
<dbReference type="GO" id="GO:0004366">
    <property type="term" value="F:glycerol-3-phosphate O-acyltransferase activity"/>
    <property type="evidence" value="ECO:0007669"/>
    <property type="project" value="TreeGrafter"/>
</dbReference>
<comment type="caution">
    <text evidence="8">The sequence shown here is derived from an EMBL/GenBank/DDBJ whole genome shotgun (WGS) entry which is preliminary data.</text>
</comment>
<gene>
    <name evidence="8" type="ORF">C7M84_013810</name>
</gene>
<dbReference type="GO" id="GO:0005783">
    <property type="term" value="C:endoplasmic reticulum"/>
    <property type="evidence" value="ECO:0007669"/>
    <property type="project" value="TreeGrafter"/>
</dbReference>
<dbReference type="PANTHER" id="PTHR23063:SF2">
    <property type="entry name" value="GLYCEROL-3-PHOSPHATE ACYLTRANSFERASE 4, ISOFORM D-RELATED"/>
    <property type="match status" value="1"/>
</dbReference>
<evidence type="ECO:0000256" key="4">
    <source>
        <dbReference type="ARBA" id="ARBA00023098"/>
    </source>
</evidence>
<dbReference type="STRING" id="6689.A0A423SV21"/>
<keyword evidence="1 8" id="KW-0808">Transferase</keyword>
<evidence type="ECO:0000313" key="9">
    <source>
        <dbReference type="Proteomes" id="UP000283509"/>
    </source>
</evidence>
<evidence type="ECO:0000313" key="8">
    <source>
        <dbReference type="EMBL" id="ROT68077.1"/>
    </source>
</evidence>
<evidence type="ECO:0000256" key="6">
    <source>
        <dbReference type="ARBA" id="ARBA00023315"/>
    </source>
</evidence>
<name>A0A423SV21_PENVA</name>
<dbReference type="AlphaFoldDB" id="A0A423SV21"/>
<keyword evidence="5 7" id="KW-0472">Membrane</keyword>
<dbReference type="EMBL" id="QCYY01002722">
    <property type="protein sequence ID" value="ROT68077.1"/>
    <property type="molecule type" value="Genomic_DNA"/>
</dbReference>
<organism evidence="8 9">
    <name type="scientific">Penaeus vannamei</name>
    <name type="common">Whiteleg shrimp</name>
    <name type="synonym">Litopenaeus vannamei</name>
    <dbReference type="NCBI Taxonomy" id="6689"/>
    <lineage>
        <taxon>Eukaryota</taxon>
        <taxon>Metazoa</taxon>
        <taxon>Ecdysozoa</taxon>
        <taxon>Arthropoda</taxon>
        <taxon>Crustacea</taxon>
        <taxon>Multicrustacea</taxon>
        <taxon>Malacostraca</taxon>
        <taxon>Eumalacostraca</taxon>
        <taxon>Eucarida</taxon>
        <taxon>Decapoda</taxon>
        <taxon>Dendrobranchiata</taxon>
        <taxon>Penaeoidea</taxon>
        <taxon>Penaeidae</taxon>
        <taxon>Penaeus</taxon>
    </lineage>
</organism>
<proteinExistence type="predicted"/>
<evidence type="ECO:0000256" key="2">
    <source>
        <dbReference type="ARBA" id="ARBA00022692"/>
    </source>
</evidence>
<feature type="transmembrane region" description="Helical" evidence="7">
    <location>
        <begin position="35"/>
        <end position="55"/>
    </location>
</feature>
<dbReference type="Proteomes" id="UP000283509">
    <property type="component" value="Unassembled WGS sequence"/>
</dbReference>
<accession>A0A423SV21</accession>
<dbReference type="GO" id="GO:0019432">
    <property type="term" value="P:triglyceride biosynthetic process"/>
    <property type="evidence" value="ECO:0007669"/>
    <property type="project" value="TreeGrafter"/>
</dbReference>
<dbReference type="PANTHER" id="PTHR23063">
    <property type="entry name" value="PHOSPHOLIPID ACYLTRANSFERASE"/>
    <property type="match status" value="1"/>
</dbReference>
<keyword evidence="9" id="KW-1185">Reference proteome</keyword>
<protein>
    <submittedName>
        <fullName evidence="8">Putative glycerol-3-phosphate acyltransferase 4-like</fullName>
    </submittedName>
</protein>
<reference evidence="8 9" key="2">
    <citation type="submission" date="2019-01" db="EMBL/GenBank/DDBJ databases">
        <title>The decoding of complex shrimp genome reveals the adaptation for benthos swimmer, frequently molting mechanism and breeding impact on genome.</title>
        <authorList>
            <person name="Sun Y."/>
            <person name="Gao Y."/>
            <person name="Yu Y."/>
        </authorList>
    </citation>
    <scope>NUCLEOTIDE SEQUENCE [LARGE SCALE GENOMIC DNA]</scope>
    <source>
        <tissue evidence="8">Muscle</tissue>
    </source>
</reference>